<feature type="transmembrane region" description="Helical" evidence="1">
    <location>
        <begin position="20"/>
        <end position="42"/>
    </location>
</feature>
<dbReference type="RefSeq" id="WP_176943260.1">
    <property type="nucleotide sequence ID" value="NZ_JABZEC010000008.1"/>
</dbReference>
<keyword evidence="1" id="KW-0472">Membrane</keyword>
<keyword evidence="1" id="KW-1133">Transmembrane helix</keyword>
<dbReference type="EMBL" id="JABZEC010000008">
    <property type="protein sequence ID" value="NVY97096.1"/>
    <property type="molecule type" value="Genomic_DNA"/>
</dbReference>
<proteinExistence type="predicted"/>
<evidence type="ECO:0000313" key="2">
    <source>
        <dbReference type="EMBL" id="NVY97096.1"/>
    </source>
</evidence>
<dbReference type="Proteomes" id="UP000563523">
    <property type="component" value="Unassembled WGS sequence"/>
</dbReference>
<accession>A0A850RCT0</accession>
<name>A0A850RCT0_9LACO</name>
<keyword evidence="1" id="KW-0812">Transmembrane</keyword>
<comment type="caution">
    <text evidence="2">The sequence shown here is derived from an EMBL/GenBank/DDBJ whole genome shotgun (WGS) entry which is preliminary data.</text>
</comment>
<dbReference type="AlphaFoldDB" id="A0A850RCT0"/>
<evidence type="ECO:0000256" key="1">
    <source>
        <dbReference type="SAM" id="Phobius"/>
    </source>
</evidence>
<protein>
    <submittedName>
        <fullName evidence="2">Uncharacterized protein</fullName>
    </submittedName>
</protein>
<reference evidence="2 3" key="1">
    <citation type="submission" date="2020-06" db="EMBL/GenBank/DDBJ databases">
        <authorList>
            <person name="Kang J."/>
        </authorList>
    </citation>
    <scope>NUCLEOTIDE SEQUENCE [LARGE SCALE GENOMIC DNA]</scope>
    <source>
        <strain evidence="2 3">DCY120</strain>
    </source>
</reference>
<sequence length="157" mass="18255">MVIQLMMAWLKVPRQSRMGAFTLVEAVITLSLICGILLIPGINYQRQLEIQQEKIALANFESNWNSTVKAAYLNHSLVIVQVNNSQHDILFRVFSQQIQSYHQHLPQSLACYSKKVLIKIKPNSVQPQTIRFYSKLTGNNYYYRIQMKWGRLLVQKS</sequence>
<evidence type="ECO:0000313" key="3">
    <source>
        <dbReference type="Proteomes" id="UP000563523"/>
    </source>
</evidence>
<gene>
    <name evidence="2" type="ORF">HU830_08175</name>
</gene>
<keyword evidence="3" id="KW-1185">Reference proteome</keyword>
<organism evidence="2 3">
    <name type="scientific">Bombilactobacillus apium</name>
    <dbReference type="NCBI Taxonomy" id="2675299"/>
    <lineage>
        <taxon>Bacteria</taxon>
        <taxon>Bacillati</taxon>
        <taxon>Bacillota</taxon>
        <taxon>Bacilli</taxon>
        <taxon>Lactobacillales</taxon>
        <taxon>Lactobacillaceae</taxon>
        <taxon>Bombilactobacillus</taxon>
    </lineage>
</organism>